<dbReference type="Proteomes" id="UP000001519">
    <property type="component" value="Chromosome 2A"/>
</dbReference>
<protein>
    <submittedName>
        <fullName evidence="1">Uncharacterized protein</fullName>
    </submittedName>
</protein>
<organism evidence="1 2">
    <name type="scientific">Gorilla gorilla gorilla</name>
    <name type="common">Western lowland gorilla</name>
    <dbReference type="NCBI Taxonomy" id="9595"/>
    <lineage>
        <taxon>Eukaryota</taxon>
        <taxon>Metazoa</taxon>
        <taxon>Chordata</taxon>
        <taxon>Craniata</taxon>
        <taxon>Vertebrata</taxon>
        <taxon>Euteleostomi</taxon>
        <taxon>Mammalia</taxon>
        <taxon>Eutheria</taxon>
        <taxon>Euarchontoglires</taxon>
        <taxon>Primates</taxon>
        <taxon>Haplorrhini</taxon>
        <taxon>Catarrhini</taxon>
        <taxon>Hominidae</taxon>
        <taxon>Gorilla</taxon>
    </lineage>
</organism>
<dbReference type="GeneTree" id="ENSGT00910000147403"/>
<dbReference type="Ensembl" id="ENSGGOT00000054426.1">
    <property type="protein sequence ID" value="ENSGGOP00000030450.1"/>
    <property type="gene ID" value="ENSGGOG00000037818.1"/>
</dbReference>
<dbReference type="Bgee" id="ENSGGOG00000037818">
    <property type="expression patterns" value="Expressed in adult mammalian kidney and 6 other cell types or tissues"/>
</dbReference>
<evidence type="ECO:0000313" key="2">
    <source>
        <dbReference type="Proteomes" id="UP000001519"/>
    </source>
</evidence>
<reference evidence="1 2" key="2">
    <citation type="journal article" date="2012" name="Nature">
        <title>Insights into hominid evolution from the gorilla genome sequence.</title>
        <authorList>
            <person name="Scally A."/>
            <person name="Dutheil J.Y."/>
            <person name="Hillier L.W."/>
            <person name="Jordan G.E."/>
            <person name="Goodhead I."/>
            <person name="Herrero J."/>
            <person name="Hobolth A."/>
            <person name="Lappalainen T."/>
            <person name="Mailund T."/>
            <person name="Marques-Bonet T."/>
            <person name="McCarthy S."/>
            <person name="Montgomery S.H."/>
            <person name="Schwalie P.C."/>
            <person name="Tang Y.A."/>
            <person name="Ward M.C."/>
            <person name="Xue Y."/>
            <person name="Yngvadottir B."/>
            <person name="Alkan C."/>
            <person name="Andersen L.N."/>
            <person name="Ayub Q."/>
            <person name="Ball E.V."/>
            <person name="Beal K."/>
            <person name="Bradley B.J."/>
            <person name="Chen Y."/>
            <person name="Clee C.M."/>
            <person name="Fitzgerald S."/>
            <person name="Graves T.A."/>
            <person name="Gu Y."/>
            <person name="Heath P."/>
            <person name="Heger A."/>
            <person name="Karakoc E."/>
            <person name="Kolb-Kokocinski A."/>
            <person name="Laird G.K."/>
            <person name="Lunter G."/>
            <person name="Meader S."/>
            <person name="Mort M."/>
            <person name="Mullikin J.C."/>
            <person name="Munch K."/>
            <person name="O'Connor T.D."/>
            <person name="Phillips A.D."/>
            <person name="Prado-Martinez J."/>
            <person name="Rogers A.S."/>
            <person name="Sajjadian S."/>
            <person name="Schmidt D."/>
            <person name="Shaw K."/>
            <person name="Simpson J.T."/>
            <person name="Stenson P.D."/>
            <person name="Turner D.J."/>
            <person name="Vigilant L."/>
            <person name="Vilella A.J."/>
            <person name="Whitener W."/>
            <person name="Zhu B."/>
            <person name="Cooper D.N."/>
            <person name="de Jong P."/>
            <person name="Dermitzakis E.T."/>
            <person name="Eichler E.E."/>
            <person name="Flicek P."/>
            <person name="Goldman N."/>
            <person name="Mundy N.I."/>
            <person name="Ning Z."/>
            <person name="Odom D.T."/>
            <person name="Ponting C.P."/>
            <person name="Quail M.A."/>
            <person name="Ryder O.A."/>
            <person name="Searle S.M."/>
            <person name="Warren W.C."/>
            <person name="Wilson R.K."/>
            <person name="Schierup M.H."/>
            <person name="Rogers J."/>
            <person name="Tyler-Smith C."/>
            <person name="Durbin R."/>
        </authorList>
    </citation>
    <scope>NUCLEOTIDE SEQUENCE [LARGE SCALE GENOMIC DNA]</scope>
</reference>
<accession>A0A2I2Y6B5</accession>
<proteinExistence type="predicted"/>
<dbReference type="EMBL" id="CABD030012149">
    <property type="status" value="NOT_ANNOTATED_CDS"/>
    <property type="molecule type" value="Genomic_DNA"/>
</dbReference>
<reference evidence="1" key="3">
    <citation type="submission" date="2025-08" db="UniProtKB">
        <authorList>
            <consortium name="Ensembl"/>
        </authorList>
    </citation>
    <scope>IDENTIFICATION</scope>
</reference>
<dbReference type="AlphaFoldDB" id="A0A2I2Y6B5"/>
<dbReference type="OMA" id="ELLWDHH"/>
<reference evidence="1" key="4">
    <citation type="submission" date="2025-09" db="UniProtKB">
        <authorList>
            <consortium name="Ensembl"/>
        </authorList>
    </citation>
    <scope>IDENTIFICATION</scope>
</reference>
<keyword evidence="2" id="KW-1185">Reference proteome</keyword>
<sequence>MKYLSFGPAPGLLVENMVGFPKASAGNFGSLGHPELAKMGGDEVLVRRQELLWDHHFFKRGPVGLLLEGLRHTRALWVMSVCCQDGAEERHTWRKAPVTLPTLNSTHQS</sequence>
<reference evidence="2" key="1">
    <citation type="submission" date="2011-05" db="EMBL/GenBank/DDBJ databases">
        <title>Insights into the evolution of the great apes provided by the gorilla genome.</title>
        <authorList>
            <person name="Scally A."/>
        </authorList>
    </citation>
    <scope>NUCLEOTIDE SEQUENCE [LARGE SCALE GENOMIC DNA]</scope>
</reference>
<evidence type="ECO:0000313" key="1">
    <source>
        <dbReference type="Ensembl" id="ENSGGOP00000030450.1"/>
    </source>
</evidence>
<name>A0A2I2Y6B5_GORGO</name>
<dbReference type="InParanoid" id="A0A2I2Y6B5"/>